<dbReference type="PANTHER" id="PTHR33755:SF6">
    <property type="entry name" value="PLASMID STABILIZATION SYSTEM PROTEIN"/>
    <property type="match status" value="1"/>
</dbReference>
<dbReference type="HOGENOM" id="CLU_147162_11_2_7"/>
<accession>A0A0B5FSE4</accession>
<gene>
    <name evidence="3" type="ORF">GSUB_14815</name>
</gene>
<dbReference type="STRING" id="483547.GSUB_14815"/>
<sequence length="94" mass="10641">MRIRWLRRAVRDLDAAEEFIAQDNPEAAAKIALTIVKAVSQLKDQPGAGRAGRVPGTRELVIAETPYIVPYRVKNDVVEILRVYHSSRKWPDAF</sequence>
<keyword evidence="2" id="KW-1277">Toxin-antitoxin system</keyword>
<name>A0A0B5FSE4_9BACT</name>
<organism evidence="3 4">
    <name type="scientific">Geoalkalibacter subterraneus</name>
    <dbReference type="NCBI Taxonomy" id="483547"/>
    <lineage>
        <taxon>Bacteria</taxon>
        <taxon>Pseudomonadati</taxon>
        <taxon>Thermodesulfobacteriota</taxon>
        <taxon>Desulfuromonadia</taxon>
        <taxon>Desulfuromonadales</taxon>
        <taxon>Geoalkalibacteraceae</taxon>
        <taxon>Geoalkalibacter</taxon>
    </lineage>
</organism>
<evidence type="ECO:0000313" key="3">
    <source>
        <dbReference type="EMBL" id="AJF07564.1"/>
    </source>
</evidence>
<evidence type="ECO:0000313" key="4">
    <source>
        <dbReference type="Proteomes" id="UP000035036"/>
    </source>
</evidence>
<dbReference type="KEGG" id="gsb:GSUB_14815"/>
<dbReference type="Gene3D" id="3.30.2310.20">
    <property type="entry name" value="RelE-like"/>
    <property type="match status" value="1"/>
</dbReference>
<dbReference type="AlphaFoldDB" id="A0A0B5FSE4"/>
<dbReference type="OrthoDB" id="9798046at2"/>
<dbReference type="Proteomes" id="UP000035036">
    <property type="component" value="Chromosome"/>
</dbReference>
<evidence type="ECO:0000256" key="1">
    <source>
        <dbReference type="ARBA" id="ARBA00006226"/>
    </source>
</evidence>
<dbReference type="PANTHER" id="PTHR33755">
    <property type="entry name" value="TOXIN PARE1-RELATED"/>
    <property type="match status" value="1"/>
</dbReference>
<dbReference type="InterPro" id="IPR051803">
    <property type="entry name" value="TA_system_RelE-like_toxin"/>
</dbReference>
<protein>
    <submittedName>
        <fullName evidence="3">Toxin Y4kP</fullName>
    </submittedName>
</protein>
<evidence type="ECO:0000256" key="2">
    <source>
        <dbReference type="ARBA" id="ARBA00022649"/>
    </source>
</evidence>
<comment type="similarity">
    <text evidence="1">Belongs to the RelE toxin family.</text>
</comment>
<dbReference type="NCBIfam" id="TIGR02385">
    <property type="entry name" value="RelE_StbE"/>
    <property type="match status" value="1"/>
</dbReference>
<reference evidence="3 4" key="1">
    <citation type="journal article" date="2015" name="Genome Announc.">
        <title>Genomes of Geoalkalibacter ferrihydriticus Z-0531T and Geoalkalibacter subterraneus Red1T, Two Haloalkaliphilic Metal-Reducing Deltaproteobacteria.</title>
        <authorList>
            <person name="Badalamenti J.P."/>
            <person name="Krajmalnik-Brown R."/>
            <person name="Torres C.I."/>
            <person name="Bond D.R."/>
        </authorList>
    </citation>
    <scope>NUCLEOTIDE SEQUENCE [LARGE SCALE GENOMIC DNA]</scope>
    <source>
        <strain evidence="3 4">Red1</strain>
    </source>
</reference>
<dbReference type="Pfam" id="PF05016">
    <property type="entry name" value="ParE_toxin"/>
    <property type="match status" value="1"/>
</dbReference>
<keyword evidence="4" id="KW-1185">Reference proteome</keyword>
<dbReference type="EMBL" id="CP010311">
    <property type="protein sequence ID" value="AJF07564.1"/>
    <property type="molecule type" value="Genomic_DNA"/>
</dbReference>
<dbReference type="InterPro" id="IPR007712">
    <property type="entry name" value="RelE/ParE_toxin"/>
</dbReference>
<dbReference type="InterPro" id="IPR035093">
    <property type="entry name" value="RelE/ParE_toxin_dom_sf"/>
</dbReference>
<proteinExistence type="inferred from homology"/>